<dbReference type="AlphaFoldDB" id="X1BYW1"/>
<evidence type="ECO:0000313" key="1">
    <source>
        <dbReference type="EMBL" id="GAG77346.1"/>
    </source>
</evidence>
<organism evidence="1">
    <name type="scientific">marine sediment metagenome</name>
    <dbReference type="NCBI Taxonomy" id="412755"/>
    <lineage>
        <taxon>unclassified sequences</taxon>
        <taxon>metagenomes</taxon>
        <taxon>ecological metagenomes</taxon>
    </lineage>
</organism>
<name>X1BYW1_9ZZZZ</name>
<reference evidence="1" key="1">
    <citation type="journal article" date="2014" name="Front. Microbiol.">
        <title>High frequency of phylogenetically diverse reductive dehalogenase-homologous genes in deep subseafloor sedimentary metagenomes.</title>
        <authorList>
            <person name="Kawai M."/>
            <person name="Futagami T."/>
            <person name="Toyoda A."/>
            <person name="Takaki Y."/>
            <person name="Nishi S."/>
            <person name="Hori S."/>
            <person name="Arai W."/>
            <person name="Tsubouchi T."/>
            <person name="Morono Y."/>
            <person name="Uchiyama I."/>
            <person name="Ito T."/>
            <person name="Fujiyama A."/>
            <person name="Inagaki F."/>
            <person name="Takami H."/>
        </authorList>
    </citation>
    <scope>NUCLEOTIDE SEQUENCE</scope>
    <source>
        <strain evidence="1">Expedition CK06-06</strain>
    </source>
</reference>
<sequence length="228" mass="24196">THYNKTSEGLVELSAASKRGVHWVYMDFDGHLHVVYGQDNYTANEAEEAGVPALLPPVVTTFSVLIAKIIIQKNETAMVITQPWIEAFVSSLATNHNLLGALDGGTIGEYYHMTLAEHTEFQTGYILHSLAAAENDFLVASEANTFVKKTQAETVALITGANFDVGAFDVRGQTLTADGLTSGRVVFTGANGVLSDDAGFLFGSDTLTVNKLTTGGVTSLCDSSGCLV</sequence>
<comment type="caution">
    <text evidence="1">The sequence shown here is derived from an EMBL/GenBank/DDBJ whole genome shotgun (WGS) entry which is preliminary data.</text>
</comment>
<proteinExistence type="predicted"/>
<dbReference type="EMBL" id="BART01013461">
    <property type="protein sequence ID" value="GAG77346.1"/>
    <property type="molecule type" value="Genomic_DNA"/>
</dbReference>
<feature type="non-terminal residue" evidence="1">
    <location>
        <position position="1"/>
    </location>
</feature>
<gene>
    <name evidence="1" type="ORF">S01H4_27511</name>
</gene>
<accession>X1BYW1</accession>
<protein>
    <submittedName>
        <fullName evidence="1">Uncharacterized protein</fullName>
    </submittedName>
</protein>